<keyword evidence="4" id="KW-1185">Reference proteome</keyword>
<dbReference type="CDD" id="cd02440">
    <property type="entry name" value="AdoMet_MTases"/>
    <property type="match status" value="1"/>
</dbReference>
<gene>
    <name evidence="3" type="ORF">GQE99_14195</name>
</gene>
<dbReference type="Proteomes" id="UP000467322">
    <property type="component" value="Unassembled WGS sequence"/>
</dbReference>
<accession>A0A845M1E4</accession>
<dbReference type="InterPro" id="IPR041698">
    <property type="entry name" value="Methyltransf_25"/>
</dbReference>
<reference evidence="3 4" key="1">
    <citation type="submission" date="2019-12" db="EMBL/GenBank/DDBJ databases">
        <title>Maritimibacter sp. nov. sp. isolated from sea sand.</title>
        <authorList>
            <person name="Kim J."/>
            <person name="Jeong S.E."/>
            <person name="Jung H.S."/>
            <person name="Jeon C.O."/>
        </authorList>
    </citation>
    <scope>NUCLEOTIDE SEQUENCE [LARGE SCALE GENOMIC DNA]</scope>
    <source>
        <strain evidence="3 4">DP07</strain>
    </source>
</reference>
<dbReference type="EMBL" id="WTUX01000017">
    <property type="protein sequence ID" value="MZR14170.1"/>
    <property type="molecule type" value="Genomic_DNA"/>
</dbReference>
<dbReference type="GO" id="GO:0008168">
    <property type="term" value="F:methyltransferase activity"/>
    <property type="evidence" value="ECO:0007669"/>
    <property type="project" value="UniProtKB-KW"/>
</dbReference>
<dbReference type="PANTHER" id="PTHR43861">
    <property type="entry name" value="TRANS-ACONITATE 2-METHYLTRANSFERASE-RELATED"/>
    <property type="match status" value="1"/>
</dbReference>
<dbReference type="AlphaFoldDB" id="A0A845M1E4"/>
<evidence type="ECO:0000256" key="1">
    <source>
        <dbReference type="ARBA" id="ARBA00022679"/>
    </source>
</evidence>
<evidence type="ECO:0000313" key="3">
    <source>
        <dbReference type="EMBL" id="MZR14170.1"/>
    </source>
</evidence>
<dbReference type="Gene3D" id="3.40.50.150">
    <property type="entry name" value="Vaccinia Virus protein VP39"/>
    <property type="match status" value="1"/>
</dbReference>
<sequence length="198" mass="21692">MWNDRYATDDFVFGKAPSQFLVAQQDYLEPGLSALAVADGEGRNSVFMAQKGLEVTAMEAAPNAIAKARALADERGVTVNFVEADIFDWDWDATQFDIVAGIFFQFLTPAERDQVFDGMGRAVSPGGLIMIHGYTPKQIEYGTGGPKAVENLYTEEMLADAYAGWEILRLEAYERELDEGPGHSGMSALIDLIARKPA</sequence>
<protein>
    <submittedName>
        <fullName evidence="3">Methyltransferase domain-containing protein</fullName>
    </submittedName>
</protein>
<proteinExistence type="predicted"/>
<dbReference type="Pfam" id="PF13649">
    <property type="entry name" value="Methyltransf_25"/>
    <property type="match status" value="1"/>
</dbReference>
<keyword evidence="1 3" id="KW-0808">Transferase</keyword>
<feature type="domain" description="Methyltransferase" evidence="2">
    <location>
        <begin position="35"/>
        <end position="127"/>
    </location>
</feature>
<comment type="caution">
    <text evidence="3">The sequence shown here is derived from an EMBL/GenBank/DDBJ whole genome shotgun (WGS) entry which is preliminary data.</text>
</comment>
<dbReference type="GO" id="GO:0032259">
    <property type="term" value="P:methylation"/>
    <property type="evidence" value="ECO:0007669"/>
    <property type="project" value="UniProtKB-KW"/>
</dbReference>
<organism evidence="3 4">
    <name type="scientific">Maritimibacter harenae</name>
    <dbReference type="NCBI Taxonomy" id="2606218"/>
    <lineage>
        <taxon>Bacteria</taxon>
        <taxon>Pseudomonadati</taxon>
        <taxon>Pseudomonadota</taxon>
        <taxon>Alphaproteobacteria</taxon>
        <taxon>Rhodobacterales</taxon>
        <taxon>Roseobacteraceae</taxon>
        <taxon>Maritimibacter</taxon>
    </lineage>
</organism>
<name>A0A845M1E4_9RHOB</name>
<dbReference type="RefSeq" id="WP_161352287.1">
    <property type="nucleotide sequence ID" value="NZ_WTUX01000017.1"/>
</dbReference>
<evidence type="ECO:0000313" key="4">
    <source>
        <dbReference type="Proteomes" id="UP000467322"/>
    </source>
</evidence>
<dbReference type="PANTHER" id="PTHR43861:SF3">
    <property type="entry name" value="PUTATIVE (AFU_ORTHOLOGUE AFUA_2G14390)-RELATED"/>
    <property type="match status" value="1"/>
</dbReference>
<dbReference type="InterPro" id="IPR029063">
    <property type="entry name" value="SAM-dependent_MTases_sf"/>
</dbReference>
<keyword evidence="3" id="KW-0489">Methyltransferase</keyword>
<dbReference type="SUPFAM" id="SSF53335">
    <property type="entry name" value="S-adenosyl-L-methionine-dependent methyltransferases"/>
    <property type="match status" value="1"/>
</dbReference>
<evidence type="ECO:0000259" key="2">
    <source>
        <dbReference type="Pfam" id="PF13649"/>
    </source>
</evidence>